<keyword evidence="3" id="KW-0687">Ribonucleoprotein</keyword>
<comment type="similarity">
    <text evidence="1">Belongs to the bacterial ribosomal protein bS18 family.</text>
</comment>
<evidence type="ECO:0000256" key="1">
    <source>
        <dbReference type="ARBA" id="ARBA00005589"/>
    </source>
</evidence>
<keyword evidence="6" id="KW-1185">Reference proteome</keyword>
<dbReference type="Gene3D" id="4.10.640.10">
    <property type="entry name" value="Ribosomal protein S18"/>
    <property type="match status" value="1"/>
</dbReference>
<organism evidence="5 6">
    <name type="scientific">Tieghemostelium lacteum</name>
    <name type="common">Slime mold</name>
    <name type="synonym">Dictyostelium lacteum</name>
    <dbReference type="NCBI Taxonomy" id="361077"/>
    <lineage>
        <taxon>Eukaryota</taxon>
        <taxon>Amoebozoa</taxon>
        <taxon>Evosea</taxon>
        <taxon>Eumycetozoa</taxon>
        <taxon>Dictyostelia</taxon>
        <taxon>Dictyosteliales</taxon>
        <taxon>Raperosteliaceae</taxon>
        <taxon>Tieghemostelium</taxon>
    </lineage>
</organism>
<evidence type="ECO:0000256" key="3">
    <source>
        <dbReference type="ARBA" id="ARBA00023274"/>
    </source>
</evidence>
<dbReference type="PANTHER" id="PTHR13479">
    <property type="entry name" value="30S RIBOSOMAL PROTEIN S18"/>
    <property type="match status" value="1"/>
</dbReference>
<protein>
    <recommendedName>
        <fullName evidence="7">Ribosomal protein S18</fullName>
    </recommendedName>
</protein>
<gene>
    <name evidence="5" type="ORF">DLAC_06725</name>
</gene>
<dbReference type="GO" id="GO:0005763">
    <property type="term" value="C:mitochondrial small ribosomal subunit"/>
    <property type="evidence" value="ECO:0007669"/>
    <property type="project" value="TreeGrafter"/>
</dbReference>
<feature type="coiled-coil region" evidence="4">
    <location>
        <begin position="491"/>
        <end position="518"/>
    </location>
</feature>
<proteinExistence type="inferred from homology"/>
<evidence type="ECO:0000256" key="4">
    <source>
        <dbReference type="SAM" id="Coils"/>
    </source>
</evidence>
<dbReference type="Proteomes" id="UP000076078">
    <property type="component" value="Unassembled WGS sequence"/>
</dbReference>
<evidence type="ECO:0000313" key="5">
    <source>
        <dbReference type="EMBL" id="KYQ92722.1"/>
    </source>
</evidence>
<dbReference type="OrthoDB" id="21463at2759"/>
<evidence type="ECO:0000313" key="6">
    <source>
        <dbReference type="Proteomes" id="UP000076078"/>
    </source>
</evidence>
<sequence>MQLLSRSLGLKKTLSLYNNNSLYIKRCFTTSNNNDKVLSFEEFKASRQKVKERQSLVDNLRHETNTENVDKVMEINKKLKMLDREIDQSVKSFSVQTPQQKSKELEQWKDFLSRKGITSQGQLKGISKYEFERFKVTGLLDIEQQQQAKNTPTETTKSISEKKEDFIKKVVENVSMSEIPEYNVHHTVQKKLLKLTHREMVKAQQEGKVFPIDEFVKAAQAALYKREMMKNTTNAELEYDEVSNLLEGSNLVEERSRQLMKDRGIIMSEDIELMDGKDFTEGTEDEDLTELAAQLEYERETGHLEYGEEDDFGFEGGPEEFKDDLQMQQIQSMLESNNAEELENPTPLQMHGLAGFKANMYGIDVRPDLLQNEIEDQVAMNKKTIDEYEEDERDQEAFEKLISTPEPPKELKDAIQEASLQKDREDMIKEIKEKSQLFDIPELADPLYAKHYKNTLKSQIKKQFEDSILGENDYNVTDGERMRNFLKYRFDKNQEARAAEYKKEQKEYQNTLDSLNIAFAQTTGESVDKLLGRGLSDRINANEEEGTTNQETKSPYWAVDDAFATKDSEVHTIINPVTGKIFRKNRKHPDCMLCQDPHWRVEPINIPFLQLYMNQLGDILPRYYSGNCAKHQRKIAKTIRQAKALGLISYKKGFSIHDPNQFPLSPSEQAEADKWMTMDYKDEEWAKLLGEDVEMTEEEQAIELQKQKDTAMLEFGLEQGEADQMFSGN</sequence>
<dbReference type="EMBL" id="LODT01000029">
    <property type="protein sequence ID" value="KYQ92722.1"/>
    <property type="molecule type" value="Genomic_DNA"/>
</dbReference>
<evidence type="ECO:0000256" key="2">
    <source>
        <dbReference type="ARBA" id="ARBA00022980"/>
    </source>
</evidence>
<comment type="caution">
    <text evidence="5">The sequence shown here is derived from an EMBL/GenBank/DDBJ whole genome shotgun (WGS) entry which is preliminary data.</text>
</comment>
<name>A0A151ZFG8_TIELA</name>
<dbReference type="GO" id="GO:0032543">
    <property type="term" value="P:mitochondrial translation"/>
    <property type="evidence" value="ECO:0007669"/>
    <property type="project" value="TreeGrafter"/>
</dbReference>
<dbReference type="GO" id="GO:0070181">
    <property type="term" value="F:small ribosomal subunit rRNA binding"/>
    <property type="evidence" value="ECO:0007669"/>
    <property type="project" value="TreeGrafter"/>
</dbReference>
<dbReference type="FunCoup" id="A0A151ZFG8">
    <property type="interactions" value="294"/>
</dbReference>
<dbReference type="AlphaFoldDB" id="A0A151ZFG8"/>
<keyword evidence="2" id="KW-0689">Ribosomal protein</keyword>
<dbReference type="PANTHER" id="PTHR13479:SF40">
    <property type="entry name" value="SMALL RIBOSOMAL SUBUNIT PROTEIN BS18M"/>
    <property type="match status" value="1"/>
</dbReference>
<evidence type="ECO:0008006" key="7">
    <source>
        <dbReference type="Google" id="ProtNLM"/>
    </source>
</evidence>
<dbReference type="SUPFAM" id="SSF46911">
    <property type="entry name" value="Ribosomal protein S18"/>
    <property type="match status" value="1"/>
</dbReference>
<dbReference type="InParanoid" id="A0A151ZFG8"/>
<dbReference type="OMA" id="MEFGMEN"/>
<reference evidence="5 6" key="1">
    <citation type="submission" date="2015-12" db="EMBL/GenBank/DDBJ databases">
        <title>Dictyostelia acquired genes for synthesis and detection of signals that induce cell-type specialization by lateral gene transfer from prokaryotes.</title>
        <authorList>
            <person name="Gloeckner G."/>
            <person name="Schaap P."/>
        </authorList>
    </citation>
    <scope>NUCLEOTIDE SEQUENCE [LARGE SCALE GENOMIC DNA]</scope>
    <source>
        <strain evidence="5 6">TK</strain>
    </source>
</reference>
<dbReference type="InterPro" id="IPR001648">
    <property type="entry name" value="Ribosomal_bS18"/>
</dbReference>
<dbReference type="Pfam" id="PF01084">
    <property type="entry name" value="Ribosomal_S18"/>
    <property type="match status" value="1"/>
</dbReference>
<accession>A0A151ZFG8</accession>
<keyword evidence="4" id="KW-0175">Coiled coil</keyword>
<dbReference type="GO" id="GO:0003735">
    <property type="term" value="F:structural constituent of ribosome"/>
    <property type="evidence" value="ECO:0007669"/>
    <property type="project" value="InterPro"/>
</dbReference>
<dbReference type="InterPro" id="IPR036870">
    <property type="entry name" value="Ribosomal_bS18_sf"/>
</dbReference>